<evidence type="ECO:0000313" key="8">
    <source>
        <dbReference type="Proteomes" id="UP000440614"/>
    </source>
</evidence>
<protein>
    <submittedName>
        <fullName evidence="5">Class I SAM-dependent methyltransferase</fullName>
    </submittedName>
    <submittedName>
        <fullName evidence="2">Methyltransferase domain-containing protein</fullName>
    </submittedName>
</protein>
<dbReference type="PANTHER" id="PTHR43667">
    <property type="entry name" value="CYCLOPROPANE-FATTY-ACYL-PHOSPHOLIPID SYNTHASE"/>
    <property type="match status" value="1"/>
</dbReference>
<dbReference type="GO" id="GO:0032259">
    <property type="term" value="P:methylation"/>
    <property type="evidence" value="ECO:0007669"/>
    <property type="project" value="UniProtKB-KW"/>
</dbReference>
<dbReference type="Proteomes" id="UP001217776">
    <property type="component" value="Unassembled WGS sequence"/>
</dbReference>
<feature type="domain" description="Methyltransferase" evidence="1">
    <location>
        <begin position="34"/>
        <end position="137"/>
    </location>
</feature>
<accession>A0A0P0FF99</accession>
<comment type="caution">
    <text evidence="2">The sequence shown here is derived from an EMBL/GenBank/DDBJ whole genome shotgun (WGS) entry which is preliminary data.</text>
</comment>
<evidence type="ECO:0000313" key="3">
    <source>
        <dbReference type="EMBL" id="KAB4468405.1"/>
    </source>
</evidence>
<gene>
    <name evidence="5" type="ORF">DW780_28530</name>
    <name evidence="3" type="ORF">GAN91_28275</name>
    <name evidence="2" type="ORF">GAO51_29985</name>
    <name evidence="4" type="ORF">PO127_28080</name>
</gene>
<dbReference type="Pfam" id="PF13847">
    <property type="entry name" value="Methyltransf_31"/>
    <property type="match status" value="1"/>
</dbReference>
<evidence type="ECO:0000313" key="7">
    <source>
        <dbReference type="Proteomes" id="UP000436858"/>
    </source>
</evidence>
<sequence>MQQRHIDRYSYFNELAITSRDFYIDYLEKFVAIKRGMNILEIGCGEGGNLLPFAEKECNVTGIDRSEERISQAISYFKLLGFNGRFIYSDFFDFSSEEDMNKYDIILIHDVIEHIDKCRKVEFILHAKEFLSETGIIFWGFPAWQMPFGGHQQICRNGFCSKMPFIHLLPLSVYNKILFIFGENDSCIKELLNIKAAGLSIEHFESIIKESNGRIVDRILWFINPHYKQKFKLKPRKLMPILSSIRYIRNYFSTSCFYITK</sequence>
<dbReference type="Proteomes" id="UP000440614">
    <property type="component" value="Unassembled WGS sequence"/>
</dbReference>
<name>A0A0P0FF99_BACT4</name>
<reference evidence="7 8" key="2">
    <citation type="journal article" date="2019" name="Nat. Med.">
        <title>A library of human gut bacterial isolates paired with longitudinal multiomics data enables mechanistic microbiome research.</title>
        <authorList>
            <person name="Poyet M."/>
            <person name="Groussin M."/>
            <person name="Gibbons S.M."/>
            <person name="Avila-Pacheco J."/>
            <person name="Jiang X."/>
            <person name="Kearney S.M."/>
            <person name="Perrotta A.R."/>
            <person name="Berdy B."/>
            <person name="Zhao S."/>
            <person name="Lieberman T.D."/>
            <person name="Swanson P.K."/>
            <person name="Smith M."/>
            <person name="Roesemann S."/>
            <person name="Alexander J.E."/>
            <person name="Rich S.A."/>
            <person name="Livny J."/>
            <person name="Vlamakis H."/>
            <person name="Clish C."/>
            <person name="Bullock K."/>
            <person name="Deik A."/>
            <person name="Scott J."/>
            <person name="Pierce K.A."/>
            <person name="Xavier R.J."/>
            <person name="Alm E.J."/>
        </authorList>
    </citation>
    <scope>NUCLEOTIDE SEQUENCE [LARGE SCALE GENOMIC DNA]</scope>
    <source>
        <strain evidence="3 7">BIOML-A162</strain>
        <strain evidence="2 8">BIOML-A188</strain>
    </source>
</reference>
<dbReference type="Proteomes" id="UP000284785">
    <property type="component" value="Unassembled WGS sequence"/>
</dbReference>
<dbReference type="PANTHER" id="PTHR43667:SF2">
    <property type="entry name" value="FATTY ACID C-METHYL TRANSFERASE"/>
    <property type="match status" value="1"/>
</dbReference>
<dbReference type="AlphaFoldDB" id="A0A0P0FF99"/>
<dbReference type="Proteomes" id="UP000436858">
    <property type="component" value="Unassembled WGS sequence"/>
</dbReference>
<evidence type="ECO:0000313" key="5">
    <source>
        <dbReference type="EMBL" id="RHD78681.1"/>
    </source>
</evidence>
<dbReference type="GeneID" id="60925001"/>
<dbReference type="KEGG" id="btho:Btheta7330_04457"/>
<dbReference type="Gene3D" id="3.40.50.150">
    <property type="entry name" value="Vaccinia Virus protein VP39"/>
    <property type="match status" value="1"/>
</dbReference>
<dbReference type="RefSeq" id="WP_008764105.1">
    <property type="nucleotide sequence ID" value="NZ_BAABXH010000002.1"/>
</dbReference>
<organism evidence="2 8">
    <name type="scientific">Bacteroides thetaiotaomicron</name>
    <dbReference type="NCBI Taxonomy" id="818"/>
    <lineage>
        <taxon>Bacteria</taxon>
        <taxon>Pseudomonadati</taxon>
        <taxon>Bacteroidota</taxon>
        <taxon>Bacteroidia</taxon>
        <taxon>Bacteroidales</taxon>
        <taxon>Bacteroidaceae</taxon>
        <taxon>Bacteroides</taxon>
    </lineage>
</organism>
<dbReference type="InterPro" id="IPR025714">
    <property type="entry name" value="Methyltranfer_dom"/>
</dbReference>
<reference evidence="4" key="3">
    <citation type="submission" date="2022-10" db="EMBL/GenBank/DDBJ databases">
        <title>Human gut microbiome strain richness.</title>
        <authorList>
            <person name="Chen-Liaw A."/>
        </authorList>
    </citation>
    <scope>NUCLEOTIDE SEQUENCE</scope>
    <source>
        <strain evidence="4">1001283st1_A3_1001283B150304_161114</strain>
    </source>
</reference>
<dbReference type="InterPro" id="IPR050723">
    <property type="entry name" value="CFA/CMAS"/>
</dbReference>
<dbReference type="EMBL" id="WCSY01000072">
    <property type="protein sequence ID" value="KAB4303560.1"/>
    <property type="molecule type" value="Genomic_DNA"/>
</dbReference>
<accession>C6IPL5</accession>
<dbReference type="EMBL" id="WCRY01000074">
    <property type="protein sequence ID" value="KAB4468405.1"/>
    <property type="molecule type" value="Genomic_DNA"/>
</dbReference>
<reference evidence="5 6" key="1">
    <citation type="submission" date="2018-08" db="EMBL/GenBank/DDBJ databases">
        <title>A genome reference for cultivated species of the human gut microbiota.</title>
        <authorList>
            <person name="Zou Y."/>
            <person name="Xue W."/>
            <person name="Luo G."/>
        </authorList>
    </citation>
    <scope>NUCLEOTIDE SEQUENCE [LARGE SCALE GENOMIC DNA]</scope>
    <source>
        <strain evidence="5 6">AM30-26</strain>
    </source>
</reference>
<dbReference type="InterPro" id="IPR029063">
    <property type="entry name" value="SAM-dependent_MTases_sf"/>
</dbReference>
<evidence type="ECO:0000259" key="1">
    <source>
        <dbReference type="Pfam" id="PF13847"/>
    </source>
</evidence>
<dbReference type="GO" id="GO:0008168">
    <property type="term" value="F:methyltransferase activity"/>
    <property type="evidence" value="ECO:0007669"/>
    <property type="project" value="UniProtKB-KW"/>
</dbReference>
<dbReference type="SUPFAM" id="SSF53335">
    <property type="entry name" value="S-adenosyl-L-methionine-dependent methyltransferases"/>
    <property type="match status" value="1"/>
</dbReference>
<dbReference type="EMBL" id="JAQNVG010000124">
    <property type="protein sequence ID" value="MDC2239601.1"/>
    <property type="molecule type" value="Genomic_DNA"/>
</dbReference>
<dbReference type="EMBL" id="QSJP01000056">
    <property type="protein sequence ID" value="RHD78681.1"/>
    <property type="molecule type" value="Genomic_DNA"/>
</dbReference>
<keyword evidence="2" id="KW-0808">Transferase</keyword>
<evidence type="ECO:0000313" key="2">
    <source>
        <dbReference type="EMBL" id="KAB4303560.1"/>
    </source>
</evidence>
<dbReference type="CDD" id="cd02440">
    <property type="entry name" value="AdoMet_MTases"/>
    <property type="match status" value="1"/>
</dbReference>
<evidence type="ECO:0000313" key="6">
    <source>
        <dbReference type="Proteomes" id="UP000284785"/>
    </source>
</evidence>
<evidence type="ECO:0000313" key="4">
    <source>
        <dbReference type="EMBL" id="MDC2239601.1"/>
    </source>
</evidence>
<keyword evidence="2" id="KW-0489">Methyltransferase</keyword>
<proteinExistence type="predicted"/>